<reference evidence="2" key="1">
    <citation type="submission" date="2020-01" db="EMBL/GenBank/DDBJ databases">
        <authorList>
            <consortium name="DOE Joint Genome Institute"/>
            <person name="Haridas S."/>
            <person name="Albert R."/>
            <person name="Binder M."/>
            <person name="Bloem J."/>
            <person name="Labutti K."/>
            <person name="Salamov A."/>
            <person name="Andreopoulos B."/>
            <person name="Baker S.E."/>
            <person name="Barry K."/>
            <person name="Bills G."/>
            <person name="Bluhm B.H."/>
            <person name="Cannon C."/>
            <person name="Castanera R."/>
            <person name="Culley D.E."/>
            <person name="Daum C."/>
            <person name="Ezra D."/>
            <person name="Gonzalez J.B."/>
            <person name="Henrissat B."/>
            <person name="Kuo A."/>
            <person name="Liang C."/>
            <person name="Lipzen A."/>
            <person name="Lutzoni F."/>
            <person name="Magnuson J."/>
            <person name="Mondo S."/>
            <person name="Nolan M."/>
            <person name="Ohm R."/>
            <person name="Pangilinan J."/>
            <person name="Park H.-J."/>
            <person name="Ramirez L."/>
            <person name="Alfaro M."/>
            <person name="Sun H."/>
            <person name="Tritt A."/>
            <person name="Yoshinaga Y."/>
            <person name="Zwiers L.-H."/>
            <person name="Turgeon B.G."/>
            <person name="Goodwin S.B."/>
            <person name="Spatafora J.W."/>
            <person name="Crous P.W."/>
            <person name="Grigoriev I.V."/>
        </authorList>
    </citation>
    <scope>NUCLEOTIDE SEQUENCE</scope>
    <source>
        <strain evidence="2">CBS 342.82</strain>
    </source>
</reference>
<dbReference type="AlphaFoldDB" id="A0A6J3M9U7"/>
<dbReference type="Proteomes" id="UP000504637">
    <property type="component" value="Unplaced"/>
</dbReference>
<sequence>MSEENPTLAPQEYTRDMFRFTDEERTARWHNYQGSGRVVSIADDQGVVRDYHVNPLTEELATFYAFSQQFDELAKFPPYLTETGPNLGDLGVRAGVMGAIRHPGRTCIVYLDEAGVPRFILVPHQEEIAAWNHVLEMEWAALERYEVLDVTPAVSQWATRQSG</sequence>
<gene>
    <name evidence="2" type="ORF">K489DRAFT_377332</name>
</gene>
<organism evidence="2">
    <name type="scientific">Dissoconium aciculare CBS 342.82</name>
    <dbReference type="NCBI Taxonomy" id="1314786"/>
    <lineage>
        <taxon>Eukaryota</taxon>
        <taxon>Fungi</taxon>
        <taxon>Dikarya</taxon>
        <taxon>Ascomycota</taxon>
        <taxon>Pezizomycotina</taxon>
        <taxon>Dothideomycetes</taxon>
        <taxon>Dothideomycetidae</taxon>
        <taxon>Mycosphaerellales</taxon>
        <taxon>Dissoconiaceae</taxon>
        <taxon>Dissoconium</taxon>
    </lineage>
</organism>
<accession>A0A6J3M9U7</accession>
<protein>
    <submittedName>
        <fullName evidence="2">Uncharacterized protein</fullName>
    </submittedName>
</protein>
<reference evidence="2" key="3">
    <citation type="submission" date="2025-08" db="UniProtKB">
        <authorList>
            <consortium name="RefSeq"/>
        </authorList>
    </citation>
    <scope>IDENTIFICATION</scope>
    <source>
        <strain evidence="2">CBS 342.82</strain>
    </source>
</reference>
<evidence type="ECO:0000313" key="1">
    <source>
        <dbReference type="Proteomes" id="UP000504637"/>
    </source>
</evidence>
<reference evidence="2" key="2">
    <citation type="submission" date="2020-04" db="EMBL/GenBank/DDBJ databases">
        <authorList>
            <consortium name="NCBI Genome Project"/>
        </authorList>
    </citation>
    <scope>NUCLEOTIDE SEQUENCE</scope>
    <source>
        <strain evidence="2">CBS 342.82</strain>
    </source>
</reference>
<keyword evidence="1" id="KW-1185">Reference proteome</keyword>
<name>A0A6J3M9U7_9PEZI</name>
<proteinExistence type="predicted"/>
<dbReference type="RefSeq" id="XP_033461851.1">
    <property type="nucleotide sequence ID" value="XM_033604130.1"/>
</dbReference>
<dbReference type="GeneID" id="54361930"/>
<evidence type="ECO:0000313" key="2">
    <source>
        <dbReference type="RefSeq" id="XP_033461851.1"/>
    </source>
</evidence>